<keyword evidence="1" id="KW-0472">Membrane</keyword>
<keyword evidence="1" id="KW-1133">Transmembrane helix</keyword>
<protein>
    <submittedName>
        <fullName evidence="2">Uncharacterized protein</fullName>
    </submittedName>
</protein>
<sequence length="62" mass="7030">MHLRLICLLVNHLLHRILLLSLPAMPCVIVSRFNLQTGLLSTLFFPSQPLTAMLFIIRNGSM</sequence>
<name>A0A0A8Z4E5_ARUDO</name>
<reference evidence="2" key="2">
    <citation type="journal article" date="2015" name="Data Brief">
        <title>Shoot transcriptome of the giant reed, Arundo donax.</title>
        <authorList>
            <person name="Barrero R.A."/>
            <person name="Guerrero F.D."/>
            <person name="Moolhuijzen P."/>
            <person name="Goolsby J.A."/>
            <person name="Tidwell J."/>
            <person name="Bellgard S.E."/>
            <person name="Bellgard M.I."/>
        </authorList>
    </citation>
    <scope>NUCLEOTIDE SEQUENCE</scope>
    <source>
        <tissue evidence="2">Shoot tissue taken approximately 20 cm above the soil surface</tissue>
    </source>
</reference>
<evidence type="ECO:0000313" key="2">
    <source>
        <dbReference type="EMBL" id="JAD33671.1"/>
    </source>
</evidence>
<reference evidence="2" key="1">
    <citation type="submission" date="2014-09" db="EMBL/GenBank/DDBJ databases">
        <authorList>
            <person name="Magalhaes I.L.F."/>
            <person name="Oliveira U."/>
            <person name="Santos F.R."/>
            <person name="Vidigal T.H.D.A."/>
            <person name="Brescovit A.D."/>
            <person name="Santos A.J."/>
        </authorList>
    </citation>
    <scope>NUCLEOTIDE SEQUENCE</scope>
    <source>
        <tissue evidence="2">Shoot tissue taken approximately 20 cm above the soil surface</tissue>
    </source>
</reference>
<keyword evidence="1" id="KW-0812">Transmembrane</keyword>
<evidence type="ECO:0000256" key="1">
    <source>
        <dbReference type="SAM" id="Phobius"/>
    </source>
</evidence>
<dbReference type="EMBL" id="GBRH01264224">
    <property type="protein sequence ID" value="JAD33671.1"/>
    <property type="molecule type" value="Transcribed_RNA"/>
</dbReference>
<proteinExistence type="predicted"/>
<accession>A0A0A8Z4E5</accession>
<organism evidence="2">
    <name type="scientific">Arundo donax</name>
    <name type="common">Giant reed</name>
    <name type="synonym">Donax arundinaceus</name>
    <dbReference type="NCBI Taxonomy" id="35708"/>
    <lineage>
        <taxon>Eukaryota</taxon>
        <taxon>Viridiplantae</taxon>
        <taxon>Streptophyta</taxon>
        <taxon>Embryophyta</taxon>
        <taxon>Tracheophyta</taxon>
        <taxon>Spermatophyta</taxon>
        <taxon>Magnoliopsida</taxon>
        <taxon>Liliopsida</taxon>
        <taxon>Poales</taxon>
        <taxon>Poaceae</taxon>
        <taxon>PACMAD clade</taxon>
        <taxon>Arundinoideae</taxon>
        <taxon>Arundineae</taxon>
        <taxon>Arundo</taxon>
    </lineage>
</organism>
<dbReference type="AlphaFoldDB" id="A0A0A8Z4E5"/>
<feature type="transmembrane region" description="Helical" evidence="1">
    <location>
        <begin position="12"/>
        <end position="33"/>
    </location>
</feature>